<dbReference type="InterPro" id="IPR024079">
    <property type="entry name" value="MetalloPept_cat_dom_sf"/>
</dbReference>
<evidence type="ECO:0000256" key="3">
    <source>
        <dbReference type="ARBA" id="ARBA00022737"/>
    </source>
</evidence>
<proteinExistence type="predicted"/>
<sequence length="556" mass="60167">MPRHNVLSEGTDYLYTHTCTDACDHGSELRDQITLDTVLDYDTGALAEDFNLDNFGGFGFGYRGKLIADLDQVVDQIFSGNSHNITGSNRITYTFLQGDNLVGLYNNPQYGFGANNGAAPFTAAQQDAARASIALWDDLISPEFVESNGRGADIQFANSWDPAQAYAYYPEYGFTNARGYNFFGDVFVADPRSYFDADGTLLHEGNYSNGDLSFGGYGATTLTHEIGHAIGLSHPGAYNGAGATTYLDQAEYAQDSEQYSIMSYWGASETGARIVNWGTFFFSNPQTPLLHDVYTIQQVYGADPTTRADDTTYGFNSTADRAVFDFTQNEHPYLTIYDAGGIDTIDLSGFEASVLIDLRDGQFSSAGQGNITTADQAEALQSLNDAIEVAYGLVDYYAPADQATIDSVTSRYMGLNARDIAADTGHAGVEAMQYQNISIAYGTEIENAVGTDYRDVIITNEQDNVLTGNGGADVFVFASDERLFDDSFTNGGTDIITDFEEGVDTVDLSGLGITEASTLTAIDNRLEIDIDSDGVIDQTIIFENLDAIPVGDILFG</sequence>
<evidence type="ECO:0000256" key="1">
    <source>
        <dbReference type="ARBA" id="ARBA00004613"/>
    </source>
</evidence>
<dbReference type="Gene3D" id="3.40.390.10">
    <property type="entry name" value="Collagenase (Catalytic Domain)"/>
    <property type="match status" value="1"/>
</dbReference>
<evidence type="ECO:0000313" key="6">
    <source>
        <dbReference type="Proteomes" id="UP001240639"/>
    </source>
</evidence>
<name>A0ABT9HQE5_9SPHN</name>
<evidence type="ECO:0000259" key="4">
    <source>
        <dbReference type="SMART" id="SM00235"/>
    </source>
</evidence>
<dbReference type="SUPFAM" id="SSF51120">
    <property type="entry name" value="beta-Roll"/>
    <property type="match status" value="1"/>
</dbReference>
<evidence type="ECO:0000313" key="5">
    <source>
        <dbReference type="EMBL" id="MDP4575359.1"/>
    </source>
</evidence>
<comment type="caution">
    <text evidence="5">The sequence shown here is derived from an EMBL/GenBank/DDBJ whole genome shotgun (WGS) entry which is preliminary data.</text>
</comment>
<dbReference type="SMART" id="SM00235">
    <property type="entry name" value="ZnMc"/>
    <property type="match status" value="1"/>
</dbReference>
<dbReference type="RefSeq" id="WP_305932669.1">
    <property type="nucleotide sequence ID" value="NZ_JAVAIM010000001.1"/>
</dbReference>
<dbReference type="EMBL" id="JAVAIM010000001">
    <property type="protein sequence ID" value="MDP4575359.1"/>
    <property type="molecule type" value="Genomic_DNA"/>
</dbReference>
<protein>
    <submittedName>
        <fullName evidence="5">M10 family metallopeptidase C-terminal domain-containing protein</fullName>
    </submittedName>
</protein>
<organism evidence="5 6">
    <name type="scientific">Qipengyuania profundimaris</name>
    <dbReference type="NCBI Taxonomy" id="3067652"/>
    <lineage>
        <taxon>Bacteria</taxon>
        <taxon>Pseudomonadati</taxon>
        <taxon>Pseudomonadota</taxon>
        <taxon>Alphaproteobacteria</taxon>
        <taxon>Sphingomonadales</taxon>
        <taxon>Erythrobacteraceae</taxon>
        <taxon>Qipengyuania</taxon>
    </lineage>
</organism>
<dbReference type="SUPFAM" id="SSF55486">
    <property type="entry name" value="Metalloproteases ('zincins'), catalytic domain"/>
    <property type="match status" value="1"/>
</dbReference>
<comment type="subcellular location">
    <subcellularLocation>
        <location evidence="1">Secreted</location>
    </subcellularLocation>
</comment>
<reference evidence="5 6" key="1">
    <citation type="submission" date="2023-08" db="EMBL/GenBank/DDBJ databases">
        <title>genomic of G39.</title>
        <authorList>
            <person name="Wang Y."/>
        </authorList>
    </citation>
    <scope>NUCLEOTIDE SEQUENCE [LARGE SCALE GENOMIC DNA]</scope>
    <source>
        <strain evidence="5 6">G39</strain>
    </source>
</reference>
<gene>
    <name evidence="5" type="ORF">Q9K02_09455</name>
</gene>
<dbReference type="InterPro" id="IPR006026">
    <property type="entry name" value="Peptidase_Metallo"/>
</dbReference>
<dbReference type="CDD" id="cd04277">
    <property type="entry name" value="ZnMc_serralysin_like"/>
    <property type="match status" value="1"/>
</dbReference>
<dbReference type="Pfam" id="PF08548">
    <property type="entry name" value="Peptidase_M10_C"/>
    <property type="match status" value="2"/>
</dbReference>
<dbReference type="Proteomes" id="UP001240639">
    <property type="component" value="Unassembled WGS sequence"/>
</dbReference>
<dbReference type="InterPro" id="IPR034033">
    <property type="entry name" value="Serralysin-like"/>
</dbReference>
<evidence type="ECO:0000256" key="2">
    <source>
        <dbReference type="ARBA" id="ARBA00022525"/>
    </source>
</evidence>
<dbReference type="InterPro" id="IPR013858">
    <property type="entry name" value="Peptidase_M10B_C"/>
</dbReference>
<keyword evidence="6" id="KW-1185">Reference proteome</keyword>
<keyword evidence="3" id="KW-0677">Repeat</keyword>
<dbReference type="Gene3D" id="2.150.10.10">
    <property type="entry name" value="Serralysin-like metalloprotease, C-terminal"/>
    <property type="match status" value="1"/>
</dbReference>
<dbReference type="InterPro" id="IPR011049">
    <property type="entry name" value="Serralysin-like_metalloprot_C"/>
</dbReference>
<feature type="domain" description="Peptidase metallopeptidase" evidence="4">
    <location>
        <begin position="81"/>
        <end position="277"/>
    </location>
</feature>
<keyword evidence="2" id="KW-0964">Secreted</keyword>
<accession>A0ABT9HQE5</accession>